<reference evidence="1" key="1">
    <citation type="submission" date="2018-05" db="EMBL/GenBank/DDBJ databases">
        <authorList>
            <person name="Lanie J.A."/>
            <person name="Ng W.-L."/>
            <person name="Kazmierczak K.M."/>
            <person name="Andrzejewski T.M."/>
            <person name="Davidsen T.M."/>
            <person name="Wayne K.J."/>
            <person name="Tettelin H."/>
            <person name="Glass J.I."/>
            <person name="Rusch D."/>
            <person name="Podicherti R."/>
            <person name="Tsui H.-C.T."/>
            <person name="Winkler M.E."/>
        </authorList>
    </citation>
    <scope>NUCLEOTIDE SEQUENCE</scope>
</reference>
<dbReference type="AlphaFoldDB" id="A0A382R3P9"/>
<feature type="non-terminal residue" evidence="1">
    <location>
        <position position="109"/>
    </location>
</feature>
<dbReference type="EMBL" id="UINC01118909">
    <property type="protein sequence ID" value="SVC92359.1"/>
    <property type="molecule type" value="Genomic_DNA"/>
</dbReference>
<organism evidence="1">
    <name type="scientific">marine metagenome</name>
    <dbReference type="NCBI Taxonomy" id="408172"/>
    <lineage>
        <taxon>unclassified sequences</taxon>
        <taxon>metagenomes</taxon>
        <taxon>ecological metagenomes</taxon>
    </lineage>
</organism>
<proteinExistence type="predicted"/>
<protein>
    <submittedName>
        <fullName evidence="1">Uncharacterized protein</fullName>
    </submittedName>
</protein>
<name>A0A382R3P9_9ZZZZ</name>
<sequence>MSLPRALFDQNSATKLCPTAVRSSLFESLPGAFVRQRCGRAVFSIGNGRHSRGVFTPGVRKNTQPVLTHDLSNLWLIPAGAFHSRSDVWKFTDGPDARRVHDLAQFNKP</sequence>
<gene>
    <name evidence="1" type="ORF">METZ01_LOCUS345213</name>
</gene>
<accession>A0A382R3P9</accession>
<evidence type="ECO:0000313" key="1">
    <source>
        <dbReference type="EMBL" id="SVC92359.1"/>
    </source>
</evidence>